<dbReference type="PANTHER" id="PTHR10098">
    <property type="entry name" value="RAPSYN-RELATED"/>
    <property type="match status" value="1"/>
</dbReference>
<dbReference type="Gene3D" id="1.25.40.10">
    <property type="entry name" value="Tetratricopeptide repeat domain"/>
    <property type="match status" value="2"/>
</dbReference>
<organism evidence="2 3">
    <name type="scientific">candidate division TA06 bacterium</name>
    <dbReference type="NCBI Taxonomy" id="2250710"/>
    <lineage>
        <taxon>Bacteria</taxon>
        <taxon>Bacteria division TA06</taxon>
    </lineage>
</organism>
<gene>
    <name evidence="2" type="ORF">HY768_07470</name>
</gene>
<dbReference type="InterPro" id="IPR011990">
    <property type="entry name" value="TPR-like_helical_dom_sf"/>
</dbReference>
<dbReference type="InterPro" id="IPR019734">
    <property type="entry name" value="TPR_rpt"/>
</dbReference>
<evidence type="ECO:0000256" key="1">
    <source>
        <dbReference type="PROSITE-ProRule" id="PRU00339"/>
    </source>
</evidence>
<feature type="repeat" description="TPR" evidence="1">
    <location>
        <begin position="39"/>
        <end position="72"/>
    </location>
</feature>
<accession>A0A933IC21</accession>
<name>A0A933IC21_UNCT6</name>
<dbReference type="Proteomes" id="UP000736328">
    <property type="component" value="Unassembled WGS sequence"/>
</dbReference>
<dbReference type="EMBL" id="JACQXR010000099">
    <property type="protein sequence ID" value="MBI4727047.1"/>
    <property type="molecule type" value="Genomic_DNA"/>
</dbReference>
<dbReference type="SUPFAM" id="SSF48452">
    <property type="entry name" value="TPR-like"/>
    <property type="match status" value="1"/>
</dbReference>
<protein>
    <submittedName>
        <fullName evidence="2">Tetratricopeptide repeat protein</fullName>
    </submittedName>
</protein>
<dbReference type="PROSITE" id="PS50005">
    <property type="entry name" value="TPR"/>
    <property type="match status" value="2"/>
</dbReference>
<feature type="repeat" description="TPR" evidence="1">
    <location>
        <begin position="79"/>
        <end position="112"/>
    </location>
</feature>
<dbReference type="AlphaFoldDB" id="A0A933IC21"/>
<keyword evidence="1" id="KW-0802">TPR repeat</keyword>
<sequence>MYNNLGLSYQLEGDWDKALEYQKKALSMYEKMKNKYKIPFSYTNLGKIYFLKGDHSLAKEYYQKGIEIVEERKITGILPELYYGLGELSLRLNDLEKALILAKKALECASKEEDKLQIGCANRLLGIICREERKWQEAQKWLEESIAIFERLRVPYELGQGYLEIGRLERDRGNIQLSQDFFKRAREIFEKLGAKKDLEKINKELK</sequence>
<reference evidence="2" key="1">
    <citation type="submission" date="2020-07" db="EMBL/GenBank/DDBJ databases">
        <title>Huge and variable diversity of episymbiotic CPR bacteria and DPANN archaea in groundwater ecosystems.</title>
        <authorList>
            <person name="He C.Y."/>
            <person name="Keren R."/>
            <person name="Whittaker M."/>
            <person name="Farag I.F."/>
            <person name="Doudna J."/>
            <person name="Cate J.H.D."/>
            <person name="Banfield J.F."/>
        </authorList>
    </citation>
    <scope>NUCLEOTIDE SEQUENCE</scope>
    <source>
        <strain evidence="2">NC_groundwater_1520_Pr4_B-0.1um_53_5</strain>
    </source>
</reference>
<dbReference type="Pfam" id="PF13424">
    <property type="entry name" value="TPR_12"/>
    <property type="match status" value="2"/>
</dbReference>
<dbReference type="PANTHER" id="PTHR10098:SF108">
    <property type="entry name" value="TETRATRICOPEPTIDE REPEAT PROTEIN 28"/>
    <property type="match status" value="1"/>
</dbReference>
<comment type="caution">
    <text evidence="2">The sequence shown here is derived from an EMBL/GenBank/DDBJ whole genome shotgun (WGS) entry which is preliminary data.</text>
</comment>
<evidence type="ECO:0000313" key="3">
    <source>
        <dbReference type="Proteomes" id="UP000736328"/>
    </source>
</evidence>
<proteinExistence type="predicted"/>
<dbReference type="SMART" id="SM00028">
    <property type="entry name" value="TPR"/>
    <property type="match status" value="5"/>
</dbReference>
<evidence type="ECO:0000313" key="2">
    <source>
        <dbReference type="EMBL" id="MBI4727047.1"/>
    </source>
</evidence>